<gene>
    <name evidence="3" type="ORF">KHLLAP_LOCUS361</name>
</gene>
<feature type="compositionally biased region" description="Low complexity" evidence="1">
    <location>
        <begin position="33"/>
        <end position="42"/>
    </location>
</feature>
<dbReference type="Proteomes" id="UP001295740">
    <property type="component" value="Unassembled WGS sequence"/>
</dbReference>
<evidence type="ECO:0000259" key="2">
    <source>
        <dbReference type="SMART" id="SM00382"/>
    </source>
</evidence>
<dbReference type="PANTHER" id="PTHR46411">
    <property type="entry name" value="FAMILY ATPASE, PUTATIVE-RELATED"/>
    <property type="match status" value="1"/>
</dbReference>
<dbReference type="SUPFAM" id="SSF52540">
    <property type="entry name" value="P-loop containing nucleoside triphosphate hydrolases"/>
    <property type="match status" value="1"/>
</dbReference>
<dbReference type="Pfam" id="PF00004">
    <property type="entry name" value="AAA"/>
    <property type="match status" value="1"/>
</dbReference>
<feature type="compositionally biased region" description="Basic residues" evidence="1">
    <location>
        <begin position="383"/>
        <end position="394"/>
    </location>
</feature>
<dbReference type="SMART" id="SM00382">
    <property type="entry name" value="AAA"/>
    <property type="match status" value="1"/>
</dbReference>
<dbReference type="EMBL" id="CAUWAG010000003">
    <property type="protein sequence ID" value="CAJ2499893.1"/>
    <property type="molecule type" value="Genomic_DNA"/>
</dbReference>
<protein>
    <submittedName>
        <fullName evidence="3">Uu.00g027460.m01.CDS01</fullName>
    </submittedName>
</protein>
<name>A0AAI8YCU3_9PEZI</name>
<evidence type="ECO:0000256" key="1">
    <source>
        <dbReference type="SAM" id="MobiDB-lite"/>
    </source>
</evidence>
<proteinExistence type="predicted"/>
<dbReference type="GO" id="GO:0016887">
    <property type="term" value="F:ATP hydrolysis activity"/>
    <property type="evidence" value="ECO:0007669"/>
    <property type="project" value="InterPro"/>
</dbReference>
<comment type="caution">
    <text evidence="3">The sequence shown here is derived from an EMBL/GenBank/DDBJ whole genome shotgun (WGS) entry which is preliminary data.</text>
</comment>
<dbReference type="GO" id="GO:0005524">
    <property type="term" value="F:ATP binding"/>
    <property type="evidence" value="ECO:0007669"/>
    <property type="project" value="InterPro"/>
</dbReference>
<reference evidence="3" key="1">
    <citation type="submission" date="2023-10" db="EMBL/GenBank/DDBJ databases">
        <authorList>
            <person name="Hackl T."/>
        </authorList>
    </citation>
    <scope>NUCLEOTIDE SEQUENCE</scope>
</reference>
<dbReference type="AlphaFoldDB" id="A0AAI8YCU3"/>
<keyword evidence="4" id="KW-1185">Reference proteome</keyword>
<dbReference type="InterPro" id="IPR003959">
    <property type="entry name" value="ATPase_AAA_core"/>
</dbReference>
<dbReference type="InterPro" id="IPR003593">
    <property type="entry name" value="AAA+_ATPase"/>
</dbReference>
<evidence type="ECO:0000313" key="3">
    <source>
        <dbReference type="EMBL" id="CAJ2499893.1"/>
    </source>
</evidence>
<dbReference type="Gene3D" id="3.40.50.300">
    <property type="entry name" value="P-loop containing nucleotide triphosphate hydrolases"/>
    <property type="match status" value="1"/>
</dbReference>
<feature type="region of interest" description="Disordered" evidence="1">
    <location>
        <begin position="383"/>
        <end position="414"/>
    </location>
</feature>
<evidence type="ECO:0000313" key="4">
    <source>
        <dbReference type="Proteomes" id="UP001295740"/>
    </source>
</evidence>
<feature type="domain" description="AAA+ ATPase" evidence="2">
    <location>
        <begin position="533"/>
        <end position="660"/>
    </location>
</feature>
<accession>A0AAI8YCU3</accession>
<feature type="compositionally biased region" description="Polar residues" evidence="1">
    <location>
        <begin position="257"/>
        <end position="276"/>
    </location>
</feature>
<dbReference type="InterPro" id="IPR027417">
    <property type="entry name" value="P-loop_NTPase"/>
</dbReference>
<organism evidence="3 4">
    <name type="scientific">Anthostomella pinea</name>
    <dbReference type="NCBI Taxonomy" id="933095"/>
    <lineage>
        <taxon>Eukaryota</taxon>
        <taxon>Fungi</taxon>
        <taxon>Dikarya</taxon>
        <taxon>Ascomycota</taxon>
        <taxon>Pezizomycotina</taxon>
        <taxon>Sordariomycetes</taxon>
        <taxon>Xylariomycetidae</taxon>
        <taxon>Xylariales</taxon>
        <taxon>Xylariaceae</taxon>
        <taxon>Anthostomella</taxon>
    </lineage>
</organism>
<feature type="region of interest" description="Disordered" evidence="1">
    <location>
        <begin position="31"/>
        <end position="55"/>
    </location>
</feature>
<dbReference type="PANTHER" id="PTHR46411:SF4">
    <property type="entry name" value="AAA+ ATPASE DOMAIN-CONTAINING PROTEIN"/>
    <property type="match status" value="1"/>
</dbReference>
<feature type="region of interest" description="Disordered" evidence="1">
    <location>
        <begin position="257"/>
        <end position="278"/>
    </location>
</feature>
<sequence>MATQIIASAAVDAVPKQLSSSIANLDSADMNLTESSTTSSSEVATKPTESTPMDTQLVSTEVERKKVWGCQASLYCPKTGYSHSIMQKLSLDDCPACEQNFTKEVQSEAVKDNKPSTDLRVSYEVSYQDNKGRLVGREDWPGLLDLNEARKGVALKSNEGVMKVISMVWTTHLINRHSATYGKSIMDQGIIENPRIDVTSQGTRIEICSQRFIALLRGLVAYYPEVDLDMRFLLLQEPYGVIAHHLSEIEEFQSTYEPQSVESQKADTSLRPNPSSGICDKETHQHIDVVLNFLKGSIWKDRITEEQKRHQKQEAMATFAMLWLLYRPGTTVYVESEGRLAAYVTQYRNGLFHLIITSREAQRVEDRIVIDCSSYWEQRRIGHMQKKPKKKKKRYVPDSDSKSDDEDANANEKEPELMEDFGYGRWKEYDLIDPLKDSPLELVGGPDADANHRYMLCSKRLMGFALKSRTWHIFDVENCHEAKVSKVAIDTLVMPEDKKRLIKALVHRYATGSGHGSPTARPWNADFIEKEGEGKIFLLHGSPGVGKIFTAECIAEFTGRPLLSLTCGDLGNDETKLEKQISVWFKLAERWGAVMLLDEADVYTERRFLADLKRNTMVSIFLRCMEYYRGSLFLTTNRVGTFDDAFVSRIHVVIHYKDLDEEDRKKIWKRFF</sequence>